<dbReference type="PANTHER" id="PTHR40761:SF1">
    <property type="entry name" value="CONSERVED INTEGRAL MEMBRANE ALANINE VALINE AND LEUCINE RICH PROTEIN-RELATED"/>
    <property type="match status" value="1"/>
</dbReference>
<protein>
    <recommendedName>
        <fullName evidence="4">EamA family transporter</fullName>
    </recommendedName>
</protein>
<dbReference type="InterPro" id="IPR037185">
    <property type="entry name" value="EmrE-like"/>
</dbReference>
<dbReference type="RefSeq" id="WP_162453150.1">
    <property type="nucleotide sequence ID" value="NZ_WLZY01000012.1"/>
</dbReference>
<keyword evidence="3" id="KW-1185">Reference proteome</keyword>
<feature type="transmembrane region" description="Helical" evidence="1">
    <location>
        <begin position="77"/>
        <end position="96"/>
    </location>
</feature>
<keyword evidence="1" id="KW-0812">Transmembrane</keyword>
<keyword evidence="1" id="KW-0472">Membrane</keyword>
<evidence type="ECO:0000256" key="1">
    <source>
        <dbReference type="SAM" id="Phobius"/>
    </source>
</evidence>
<feature type="transmembrane region" description="Helical" evidence="1">
    <location>
        <begin position="51"/>
        <end position="71"/>
    </location>
</feature>
<reference evidence="2 3" key="1">
    <citation type="submission" date="2019-11" db="EMBL/GenBank/DDBJ databases">
        <authorList>
            <person name="Li X.-J."/>
            <person name="Feng X.-M."/>
        </authorList>
    </citation>
    <scope>NUCLEOTIDE SEQUENCE [LARGE SCALE GENOMIC DNA]</scope>
    <source>
        <strain evidence="2 3">XMNu-373</strain>
    </source>
</reference>
<feature type="transmembrane region" description="Helical" evidence="1">
    <location>
        <begin position="197"/>
        <end position="216"/>
    </location>
</feature>
<feature type="transmembrane region" description="Helical" evidence="1">
    <location>
        <begin position="103"/>
        <end position="124"/>
    </location>
</feature>
<feature type="transmembrane region" description="Helical" evidence="1">
    <location>
        <begin position="228"/>
        <end position="247"/>
    </location>
</feature>
<accession>A0A7K3MBA0</accession>
<proteinExistence type="predicted"/>
<dbReference type="AlphaFoldDB" id="A0A7K3MBA0"/>
<dbReference type="Proteomes" id="UP000460435">
    <property type="component" value="Unassembled WGS sequence"/>
</dbReference>
<evidence type="ECO:0008006" key="4">
    <source>
        <dbReference type="Google" id="ProtNLM"/>
    </source>
</evidence>
<name>A0A7K3MBA0_9ACTN</name>
<dbReference type="NCBIfam" id="NF038012">
    <property type="entry name" value="DMT_1"/>
    <property type="match status" value="1"/>
</dbReference>
<dbReference type="EMBL" id="WLZY01000012">
    <property type="protein sequence ID" value="NDL60430.1"/>
    <property type="molecule type" value="Genomic_DNA"/>
</dbReference>
<organism evidence="2 3">
    <name type="scientific">Phytoactinopolyspora mesophila</name>
    <dbReference type="NCBI Taxonomy" id="2650750"/>
    <lineage>
        <taxon>Bacteria</taxon>
        <taxon>Bacillati</taxon>
        <taxon>Actinomycetota</taxon>
        <taxon>Actinomycetes</taxon>
        <taxon>Jiangellales</taxon>
        <taxon>Jiangellaceae</taxon>
        <taxon>Phytoactinopolyspora</taxon>
    </lineage>
</organism>
<sequence>MNAWGIAVTLSIAAATFHASAAVFQERIAGAHSASPARRLGTLRLLRRARWWWAVVLTGIASSLHIVALHFGPLTVVQPLGALTLVLALTLSAALAGRRVVRAEWLGVALTMAGLGLLLHLTTAEGPRIALSSSEVRALTVVAVGIMAGLVVAAMGAKRLVTRSLVHAAAAGVAFGVASAMARTVTVRMSDHGWTEAIAPASAIMVGLAFGGLLLAQAAYRAGVGAPLATLTIVNPIVAATIGLQLLGERFVAGAGGAVLAGLAAVVAASGVMLLARNRFIVAPRVPDKMLIAS</sequence>
<feature type="transmembrane region" description="Helical" evidence="1">
    <location>
        <begin position="253"/>
        <end position="276"/>
    </location>
</feature>
<keyword evidence="1" id="KW-1133">Transmembrane helix</keyword>
<feature type="transmembrane region" description="Helical" evidence="1">
    <location>
        <begin position="164"/>
        <end position="185"/>
    </location>
</feature>
<feature type="transmembrane region" description="Helical" evidence="1">
    <location>
        <begin position="6"/>
        <end position="30"/>
    </location>
</feature>
<dbReference type="SUPFAM" id="SSF103481">
    <property type="entry name" value="Multidrug resistance efflux transporter EmrE"/>
    <property type="match status" value="1"/>
</dbReference>
<evidence type="ECO:0000313" key="2">
    <source>
        <dbReference type="EMBL" id="NDL60430.1"/>
    </source>
</evidence>
<comment type="caution">
    <text evidence="2">The sequence shown here is derived from an EMBL/GenBank/DDBJ whole genome shotgun (WGS) entry which is preliminary data.</text>
</comment>
<feature type="transmembrane region" description="Helical" evidence="1">
    <location>
        <begin position="136"/>
        <end position="157"/>
    </location>
</feature>
<dbReference type="PANTHER" id="PTHR40761">
    <property type="entry name" value="CONSERVED INTEGRAL MEMBRANE ALANINE VALINE AND LEUCINE RICH PROTEIN-RELATED"/>
    <property type="match status" value="1"/>
</dbReference>
<evidence type="ECO:0000313" key="3">
    <source>
        <dbReference type="Proteomes" id="UP000460435"/>
    </source>
</evidence>
<gene>
    <name evidence="2" type="ORF">F7O44_25465</name>
</gene>